<sequence length="244" mass="28066">MVAIGEAPDDIETFGEFEKTKMVDPDDVSRKFNQYNIFINNTRMKISPRIDDSAFLALIGPRRTGKSELSLATAFAIDPDFPIDNICFSFDELKALLTDDTIRKQPVVWEEASVTAYNREFMDEVNILLNKYFQVFGFRNLAVIANFQHINLLDYQVRMQLDVLLRCKSYYGTDPQGNTFTRKTVFPFKVLNDGINEPLIVKYKVPGDMGYDVIGEIPVPQIDILHKMYGIKNRALVFNYSYIL</sequence>
<dbReference type="STRING" id="188937.MA_3223"/>
<dbReference type="RefSeq" id="WP_011023157.1">
    <property type="nucleotide sequence ID" value="NC_003552.1"/>
</dbReference>
<evidence type="ECO:0000313" key="2">
    <source>
        <dbReference type="Proteomes" id="UP000002487"/>
    </source>
</evidence>
<dbReference type="KEGG" id="mac:MA_3223"/>
<evidence type="ECO:0000313" key="1">
    <source>
        <dbReference type="EMBL" id="AAM06594.1"/>
    </source>
</evidence>
<dbReference type="Proteomes" id="UP000002487">
    <property type="component" value="Chromosome"/>
</dbReference>
<dbReference type="OrthoDB" id="129601at2157"/>
<protein>
    <submittedName>
        <fullName evidence="1">Uncharacterized protein</fullName>
    </submittedName>
</protein>
<reference evidence="1 2" key="1">
    <citation type="journal article" date="2002" name="Genome Res.">
        <title>The genome of Methanosarcina acetivorans reveals extensive metabolic and physiological diversity.</title>
        <authorList>
            <person name="Galagan J.E."/>
            <person name="Nusbaum C."/>
            <person name="Roy A."/>
            <person name="Endrizzi M.G."/>
            <person name="Macdonald P."/>
            <person name="FitzHugh W."/>
            <person name="Calvo S."/>
            <person name="Engels R."/>
            <person name="Smirnov S."/>
            <person name="Atnoor D."/>
            <person name="Brown A."/>
            <person name="Allen N."/>
            <person name="Naylor J."/>
            <person name="Stange-Thomann N."/>
            <person name="DeArellano K."/>
            <person name="Johnson R."/>
            <person name="Linton L."/>
            <person name="McEwan P."/>
            <person name="McKernan K."/>
            <person name="Talamas J."/>
            <person name="Tirrell A."/>
            <person name="Ye W."/>
            <person name="Zimmer A."/>
            <person name="Barber R.D."/>
            <person name="Cann I."/>
            <person name="Graham D.E."/>
            <person name="Grahame D.A."/>
            <person name="Guss A."/>
            <person name="Hedderich R."/>
            <person name="Ingram-Smith C."/>
            <person name="Kuettner C.H."/>
            <person name="Krzycki J.A."/>
            <person name="Leigh J.A."/>
            <person name="Li W."/>
            <person name="Liu J."/>
            <person name="Mukhopadhyay B."/>
            <person name="Reeve J.N."/>
            <person name="Smith K."/>
            <person name="Springer T.A."/>
            <person name="Umayam L.A."/>
            <person name="White O."/>
            <person name="White R.H."/>
            <person name="de Macario E.C."/>
            <person name="Ferry J.G."/>
            <person name="Jarrell K.F."/>
            <person name="Jing H."/>
            <person name="Macario A.J.L."/>
            <person name="Paulsen I."/>
            <person name="Pritchett M."/>
            <person name="Sowers K.R."/>
            <person name="Swanson R.V."/>
            <person name="Zinder S.H."/>
            <person name="Lander E."/>
            <person name="Metcalf W.W."/>
            <person name="Birren B."/>
        </authorList>
    </citation>
    <scope>NUCLEOTIDE SEQUENCE [LARGE SCALE GENOMIC DNA]</scope>
    <source>
        <strain evidence="2">ATCC 35395 / DSM 2834 / JCM 12185 / C2A</strain>
    </source>
</reference>
<accession>Q8TL20</accession>
<keyword evidence="2" id="KW-1185">Reference proteome</keyword>
<organism evidence="1 2">
    <name type="scientific">Methanosarcina acetivorans (strain ATCC 35395 / DSM 2834 / JCM 12185 / C2A)</name>
    <dbReference type="NCBI Taxonomy" id="188937"/>
    <lineage>
        <taxon>Archaea</taxon>
        <taxon>Methanobacteriati</taxon>
        <taxon>Methanobacteriota</taxon>
        <taxon>Stenosarchaea group</taxon>
        <taxon>Methanomicrobia</taxon>
        <taxon>Methanosarcinales</taxon>
        <taxon>Methanosarcinaceae</taxon>
        <taxon>Methanosarcina</taxon>
    </lineage>
</organism>
<dbReference type="AlphaFoldDB" id="Q8TL20"/>
<dbReference type="HOGENOM" id="CLU_075728_0_0_2"/>
<dbReference type="EMBL" id="AE010299">
    <property type="protein sequence ID" value="AAM06594.1"/>
    <property type="molecule type" value="Genomic_DNA"/>
</dbReference>
<dbReference type="GeneID" id="1475116"/>
<proteinExistence type="predicted"/>
<name>Q8TL20_METAC</name>
<dbReference type="EnsemblBacteria" id="AAM06594">
    <property type="protein sequence ID" value="AAM06594"/>
    <property type="gene ID" value="MA_3223"/>
</dbReference>
<gene>
    <name evidence="1" type="ordered locus">MA_3223</name>
</gene>
<dbReference type="InParanoid" id="Q8TL20"/>